<evidence type="ECO:0000313" key="10">
    <source>
        <dbReference type="Proteomes" id="UP001153076"/>
    </source>
</evidence>
<keyword evidence="3" id="KW-0547">Nucleotide-binding</keyword>
<name>A0A9Q1JZA5_9CARY</name>
<gene>
    <name evidence="9" type="ORF">Cgig2_018115</name>
</gene>
<evidence type="ECO:0000256" key="1">
    <source>
        <dbReference type="ARBA" id="ARBA00004193"/>
    </source>
</evidence>
<evidence type="ECO:0000256" key="6">
    <source>
        <dbReference type="ARBA" id="ARBA00023288"/>
    </source>
</evidence>
<evidence type="ECO:0000256" key="5">
    <source>
        <dbReference type="ARBA" id="ARBA00023136"/>
    </source>
</evidence>
<dbReference type="PANTHER" id="PTHR47985:SF3">
    <property type="entry name" value="SERINE_THREONINE-PROTEIN KINASE PBL21-RELATED"/>
    <property type="match status" value="1"/>
</dbReference>
<dbReference type="InterPro" id="IPR001245">
    <property type="entry name" value="Ser-Thr/Tyr_kinase_cat_dom"/>
</dbReference>
<evidence type="ECO:0000256" key="7">
    <source>
        <dbReference type="SAM" id="MobiDB-lite"/>
    </source>
</evidence>
<dbReference type="InterPro" id="IPR000719">
    <property type="entry name" value="Prot_kinase_dom"/>
</dbReference>
<protein>
    <recommendedName>
        <fullName evidence="8">Protein kinase domain-containing protein</fullName>
    </recommendedName>
</protein>
<dbReference type="InterPro" id="IPR011009">
    <property type="entry name" value="Kinase-like_dom_sf"/>
</dbReference>
<dbReference type="FunFam" id="3.30.200.20:FF:000162">
    <property type="entry name" value="Adenine nucleotide alpha hydrolase-like domain kinase"/>
    <property type="match status" value="1"/>
</dbReference>
<feature type="region of interest" description="Disordered" evidence="7">
    <location>
        <begin position="247"/>
        <end position="269"/>
    </location>
</feature>
<keyword evidence="6" id="KW-0449">Lipoprotein</keyword>
<evidence type="ECO:0000313" key="9">
    <source>
        <dbReference type="EMBL" id="KAJ8433562.1"/>
    </source>
</evidence>
<dbReference type="GO" id="GO:0005886">
    <property type="term" value="C:plasma membrane"/>
    <property type="evidence" value="ECO:0007669"/>
    <property type="project" value="UniProtKB-SubCell"/>
</dbReference>
<dbReference type="Gene3D" id="1.10.510.10">
    <property type="entry name" value="Transferase(Phosphotransferase) domain 1"/>
    <property type="match status" value="1"/>
</dbReference>
<dbReference type="EMBL" id="JAKOGI010000531">
    <property type="protein sequence ID" value="KAJ8433562.1"/>
    <property type="molecule type" value="Genomic_DNA"/>
</dbReference>
<dbReference type="Gene3D" id="3.30.200.20">
    <property type="entry name" value="Phosphorylase Kinase, domain 1"/>
    <property type="match status" value="1"/>
</dbReference>
<dbReference type="Pfam" id="PF07714">
    <property type="entry name" value="PK_Tyr_Ser-Thr"/>
    <property type="match status" value="2"/>
</dbReference>
<proteinExistence type="predicted"/>
<feature type="domain" description="Protein kinase" evidence="8">
    <location>
        <begin position="33"/>
        <end position="269"/>
    </location>
</feature>
<evidence type="ECO:0000256" key="2">
    <source>
        <dbReference type="ARBA" id="ARBA00022527"/>
    </source>
</evidence>
<accession>A0A9Q1JZA5</accession>
<dbReference type="OrthoDB" id="4062651at2759"/>
<evidence type="ECO:0000256" key="3">
    <source>
        <dbReference type="ARBA" id="ARBA00022741"/>
    </source>
</evidence>
<dbReference type="Proteomes" id="UP001153076">
    <property type="component" value="Unassembled WGS sequence"/>
</dbReference>
<comment type="subcellular location">
    <subcellularLocation>
        <location evidence="1">Cell membrane</location>
        <topology evidence="1">Lipid-anchor</topology>
    </subcellularLocation>
</comment>
<keyword evidence="10" id="KW-1185">Reference proteome</keyword>
<dbReference type="AlphaFoldDB" id="A0A9Q1JZA5"/>
<keyword evidence="2" id="KW-0418">Kinase</keyword>
<evidence type="ECO:0000256" key="4">
    <source>
        <dbReference type="ARBA" id="ARBA00022840"/>
    </source>
</evidence>
<dbReference type="PANTHER" id="PTHR47985">
    <property type="entry name" value="OS07G0668900 PROTEIN"/>
    <property type="match status" value="1"/>
</dbReference>
<dbReference type="PROSITE" id="PS50011">
    <property type="entry name" value="PROTEIN_KINASE_DOM"/>
    <property type="match status" value="1"/>
</dbReference>
<keyword evidence="4" id="KW-0067">ATP-binding</keyword>
<dbReference type="GO" id="GO:0004674">
    <property type="term" value="F:protein serine/threonine kinase activity"/>
    <property type="evidence" value="ECO:0007669"/>
    <property type="project" value="UniProtKB-KW"/>
</dbReference>
<dbReference type="GO" id="GO:0005524">
    <property type="term" value="F:ATP binding"/>
    <property type="evidence" value="ECO:0007669"/>
    <property type="project" value="UniProtKB-KW"/>
</dbReference>
<organism evidence="9 10">
    <name type="scientific">Carnegiea gigantea</name>
    <dbReference type="NCBI Taxonomy" id="171969"/>
    <lineage>
        <taxon>Eukaryota</taxon>
        <taxon>Viridiplantae</taxon>
        <taxon>Streptophyta</taxon>
        <taxon>Embryophyta</taxon>
        <taxon>Tracheophyta</taxon>
        <taxon>Spermatophyta</taxon>
        <taxon>Magnoliopsida</taxon>
        <taxon>eudicotyledons</taxon>
        <taxon>Gunneridae</taxon>
        <taxon>Pentapetalae</taxon>
        <taxon>Caryophyllales</taxon>
        <taxon>Cactineae</taxon>
        <taxon>Cactaceae</taxon>
        <taxon>Cactoideae</taxon>
        <taxon>Echinocereeae</taxon>
        <taxon>Carnegiea</taxon>
    </lineage>
</organism>
<comment type="caution">
    <text evidence="9">The sequence shown here is derived from an EMBL/GenBank/DDBJ whole genome shotgun (WGS) entry which is preliminary data.</text>
</comment>
<keyword evidence="2" id="KW-0808">Transferase</keyword>
<sequence length="269" mass="29770">MCLDDNQKVLDKISANDACSFSYRELAVATKNFKESNLIGEGGFGKVYKGQLENGQKWPPNMDMVLGWTVVIATKRLNLDGLQGNQEFIVEVLMLSLLHHPNLVTLIGYCAEGEQRLLVYEYMPLGNLADHLFNYAMSGKLSTKADIFSFGVVLLELITGRKAFDVTKQRGCQSLVAACTPYLKDRRKYIELMDPRLRGQFPARSARHLIAVAAMCLYENPSERPHISEIVKALDFLAEECQSFGATSGHSPSSTAASAPSFSQAQHTV</sequence>
<keyword evidence="5" id="KW-0472">Membrane</keyword>
<dbReference type="SUPFAM" id="SSF56112">
    <property type="entry name" value="Protein kinase-like (PK-like)"/>
    <property type="match status" value="1"/>
</dbReference>
<reference evidence="9" key="1">
    <citation type="submission" date="2022-04" db="EMBL/GenBank/DDBJ databases">
        <title>Carnegiea gigantea Genome sequencing and assembly v2.</title>
        <authorList>
            <person name="Copetti D."/>
            <person name="Sanderson M.J."/>
            <person name="Burquez A."/>
            <person name="Wojciechowski M.F."/>
        </authorList>
    </citation>
    <scope>NUCLEOTIDE SEQUENCE</scope>
    <source>
        <strain evidence="9">SGP5-SGP5p</strain>
        <tissue evidence="9">Aerial part</tissue>
    </source>
</reference>
<evidence type="ECO:0000259" key="8">
    <source>
        <dbReference type="PROSITE" id="PS50011"/>
    </source>
</evidence>
<keyword evidence="2" id="KW-0723">Serine/threonine-protein kinase</keyword>